<dbReference type="SMART" id="SM00369">
    <property type="entry name" value="LRR_TYP"/>
    <property type="match status" value="12"/>
</dbReference>
<dbReference type="PANTHER" id="PTHR48051:SF54">
    <property type="entry name" value="LEUCINE-RICH REPEAT-CONTAINING PROTEIN"/>
    <property type="match status" value="1"/>
</dbReference>
<keyword evidence="5" id="KW-1185">Reference proteome</keyword>
<dbReference type="AlphaFoldDB" id="A0A1S3HD55"/>
<dbReference type="STRING" id="7574.A0A1S3HD55"/>
<dbReference type="InterPro" id="IPR055414">
    <property type="entry name" value="LRR_R13L4/SHOC2-like"/>
</dbReference>
<dbReference type="KEGG" id="lak:106153887"/>
<evidence type="ECO:0000256" key="3">
    <source>
        <dbReference type="SAM" id="MobiDB-lite"/>
    </source>
</evidence>
<evidence type="ECO:0000313" key="6">
    <source>
        <dbReference type="RefSeq" id="XP_013383470.1"/>
    </source>
</evidence>
<name>A0A1S3HD55_LINAN</name>
<dbReference type="InterPro" id="IPR001611">
    <property type="entry name" value="Leu-rich_rpt"/>
</dbReference>
<reference evidence="6 7" key="1">
    <citation type="submission" date="2025-04" db="UniProtKB">
        <authorList>
            <consortium name="RefSeq"/>
        </authorList>
    </citation>
    <scope>IDENTIFICATION</scope>
    <source>
        <tissue evidence="6 7">Gonads</tissue>
    </source>
</reference>
<dbReference type="RefSeq" id="XP_013383471.1">
    <property type="nucleotide sequence ID" value="XM_013528017.1"/>
</dbReference>
<dbReference type="SUPFAM" id="SSF52075">
    <property type="entry name" value="Outer arm dynein light chain 1"/>
    <property type="match status" value="1"/>
</dbReference>
<dbReference type="Proteomes" id="UP000085678">
    <property type="component" value="Unplaced"/>
</dbReference>
<dbReference type="Gene3D" id="2.60.220.30">
    <property type="match status" value="1"/>
</dbReference>
<dbReference type="GO" id="GO:0005737">
    <property type="term" value="C:cytoplasm"/>
    <property type="evidence" value="ECO:0007669"/>
    <property type="project" value="TreeGrafter"/>
</dbReference>
<dbReference type="SUPFAM" id="SSF52058">
    <property type="entry name" value="L domain-like"/>
    <property type="match status" value="1"/>
</dbReference>
<organism evidence="5 7">
    <name type="scientific">Lingula anatina</name>
    <name type="common">Brachiopod</name>
    <name type="synonym">Lingula unguis</name>
    <dbReference type="NCBI Taxonomy" id="7574"/>
    <lineage>
        <taxon>Eukaryota</taxon>
        <taxon>Metazoa</taxon>
        <taxon>Spiralia</taxon>
        <taxon>Lophotrochozoa</taxon>
        <taxon>Brachiopoda</taxon>
        <taxon>Linguliformea</taxon>
        <taxon>Lingulata</taxon>
        <taxon>Lingulida</taxon>
        <taxon>Linguloidea</taxon>
        <taxon>Lingulidae</taxon>
        <taxon>Lingula</taxon>
    </lineage>
</organism>
<feature type="region of interest" description="Disordered" evidence="3">
    <location>
        <begin position="12"/>
        <end position="32"/>
    </location>
</feature>
<proteinExistence type="predicted"/>
<evidence type="ECO:0000256" key="1">
    <source>
        <dbReference type="ARBA" id="ARBA00022614"/>
    </source>
</evidence>
<feature type="compositionally biased region" description="Basic residues" evidence="3">
    <location>
        <begin position="493"/>
        <end position="508"/>
    </location>
</feature>
<dbReference type="RefSeq" id="XP_013383470.1">
    <property type="nucleotide sequence ID" value="XM_013528016.1"/>
</dbReference>
<feature type="compositionally biased region" description="Polar residues" evidence="3">
    <location>
        <begin position="454"/>
        <end position="471"/>
    </location>
</feature>
<dbReference type="OrthoDB" id="1394818at2759"/>
<dbReference type="InterPro" id="IPR003591">
    <property type="entry name" value="Leu-rich_rpt_typical-subtyp"/>
</dbReference>
<gene>
    <name evidence="6 7" type="primary">LOC106153887</name>
</gene>
<dbReference type="PANTHER" id="PTHR48051">
    <property type="match status" value="1"/>
</dbReference>
<feature type="domain" description="Disease resistance R13L4/SHOC-2-like LRR" evidence="4">
    <location>
        <begin position="184"/>
        <end position="309"/>
    </location>
</feature>
<dbReference type="Gene3D" id="3.80.10.10">
    <property type="entry name" value="Ribonuclease Inhibitor"/>
    <property type="match status" value="3"/>
</dbReference>
<evidence type="ECO:0000256" key="2">
    <source>
        <dbReference type="ARBA" id="ARBA00022737"/>
    </source>
</evidence>
<keyword evidence="1" id="KW-0433">Leucine-rich repeat</keyword>
<dbReference type="PROSITE" id="PS51450">
    <property type="entry name" value="LRR"/>
    <property type="match status" value="1"/>
</dbReference>
<sequence length="858" mass="98130">MNAFMLEDARGPAVPHSHYHTHREVPSPSTIHTRQASNSTWQMYSDLIDTETPRGQNIRMNVILSNRGMVELDLSNRDLVEMPTEVFNFTRIEVFKMANNRIQAVPPAIAGLHRLRIFDMHMNQVSHLPDTLTNLHYLQEMDFSFNKLRTLPQNFNYLQNLKVLKLRSNKFESAPHQLGHLVNLRVLDLQMNSLWHLPFSMQNMRGLRWLSLGNNMFENLPIVVCNMRNLEVIILKNNKLTNLPNDLENLKFLKELNLAGNRFVTVPRVLLNMKSVRHLNLARNLLKSLPHDLSKMEKLRTLHVQRNQLHSIPNNLPTVEYLNVAQNMLRNFSVSRYRNLRYINANNNQLENLPLGLCGLPNVEVIKVCSNQIRYVSLEIAQLRHLRTLDLGFNLLVKIPEPLYNMDLEYFNIRGNPISTQTLMDGDDMEGGEITDIDTLVTTYRHNPPRHTRNSQQENGGVYDSSDNATIHMNGDDSGISGIMENEPQQRTRQNRSHGRNVRSRIQRSRAGQDVSPPRENGLVNGDGRASPVMNGHVHPEARAKQSHHHPAGQARQRGGIPENAMLINGDLERPGSGHRKQTQQNSKLKFSQHMDNSTEPYHQKAFDPRRQVQRAYSQSTDYGLLGVANQVEAFLNEDLLQPVISHRSVHPSITKALFKREMEDQECTLLSSSPAQRDYKVNHQTFLSRNQNGLLRLRADCFRVTKAGGLFRSTVDPNIKVYFPANAVNVTLDVILQIEKVDQEALLEVKKQNKIVDNIISLGHIIHLGQSKNVNFNEQVTLTIPAPPTPKRGKLQILTYKDDNTCVPSTTGYRINNGYITIQAWHFCGRKGAVLTKSRCKYKACKSVEQFLKHMYI</sequence>
<evidence type="ECO:0000313" key="5">
    <source>
        <dbReference type="Proteomes" id="UP000085678"/>
    </source>
</evidence>
<keyword evidence="2" id="KW-0677">Repeat</keyword>
<protein>
    <submittedName>
        <fullName evidence="6 7">Uncharacterized protein LOC106153887</fullName>
    </submittedName>
</protein>
<dbReference type="InterPro" id="IPR032675">
    <property type="entry name" value="LRR_dom_sf"/>
</dbReference>
<accession>A0A1S3HD55</accession>
<dbReference type="GeneID" id="106153887"/>
<dbReference type="Pfam" id="PF23598">
    <property type="entry name" value="LRR_14"/>
    <property type="match status" value="1"/>
</dbReference>
<evidence type="ECO:0000259" key="4">
    <source>
        <dbReference type="Pfam" id="PF23598"/>
    </source>
</evidence>
<dbReference type="SMART" id="SM00364">
    <property type="entry name" value="LRR_BAC"/>
    <property type="match status" value="7"/>
</dbReference>
<evidence type="ECO:0000313" key="7">
    <source>
        <dbReference type="RefSeq" id="XP_013383471.1"/>
    </source>
</evidence>
<feature type="region of interest" description="Disordered" evidence="3">
    <location>
        <begin position="444"/>
        <end position="590"/>
    </location>
</feature>
<dbReference type="InterPro" id="IPR050216">
    <property type="entry name" value="LRR_domain-containing"/>
</dbReference>